<dbReference type="Proteomes" id="UP000077755">
    <property type="component" value="Chromosome 1"/>
</dbReference>
<dbReference type="PANTHER" id="PTHR32166">
    <property type="entry name" value="OSJNBA0013A04.12 PROTEIN"/>
    <property type="match status" value="1"/>
</dbReference>
<dbReference type="AlphaFoldDB" id="A0AAF0W3X2"/>
<keyword evidence="1" id="KW-0175">Coiled coil</keyword>
<evidence type="ECO:0000313" key="4">
    <source>
        <dbReference type="Proteomes" id="UP000077755"/>
    </source>
</evidence>
<proteinExistence type="predicted"/>
<dbReference type="EMBL" id="CP093343">
    <property type="protein sequence ID" value="WOG82747.1"/>
    <property type="molecule type" value="Genomic_DNA"/>
</dbReference>
<dbReference type="InterPro" id="IPR007021">
    <property type="entry name" value="DUF659"/>
</dbReference>
<protein>
    <recommendedName>
        <fullName evidence="2">DUF659 domain-containing protein</fullName>
    </recommendedName>
</protein>
<evidence type="ECO:0000256" key="1">
    <source>
        <dbReference type="SAM" id="Coils"/>
    </source>
</evidence>
<dbReference type="PANTHER" id="PTHR32166:SF74">
    <property type="entry name" value="OS05G0256350 PROTEIN"/>
    <property type="match status" value="1"/>
</dbReference>
<sequence length="119" mass="13630">MHIANFFYENGIPFNAANQGVMKSWLSQLDNLDRKAKKETDKLKEKQEKAWKQYGCSFMSDGWTDKWGRHLINFLVNCPEGTFLSSVDVSSQVQDATMLADLFEEEINAIGKDLVIQVH</sequence>
<accession>A0AAF0W3X2</accession>
<evidence type="ECO:0000313" key="3">
    <source>
        <dbReference type="EMBL" id="WOG82747.1"/>
    </source>
</evidence>
<dbReference type="Pfam" id="PF04937">
    <property type="entry name" value="DUF659"/>
    <property type="match status" value="1"/>
</dbReference>
<organism evidence="3 4">
    <name type="scientific">Daucus carota subsp. sativus</name>
    <name type="common">Carrot</name>
    <dbReference type="NCBI Taxonomy" id="79200"/>
    <lineage>
        <taxon>Eukaryota</taxon>
        <taxon>Viridiplantae</taxon>
        <taxon>Streptophyta</taxon>
        <taxon>Embryophyta</taxon>
        <taxon>Tracheophyta</taxon>
        <taxon>Spermatophyta</taxon>
        <taxon>Magnoliopsida</taxon>
        <taxon>eudicotyledons</taxon>
        <taxon>Gunneridae</taxon>
        <taxon>Pentapetalae</taxon>
        <taxon>asterids</taxon>
        <taxon>campanulids</taxon>
        <taxon>Apiales</taxon>
        <taxon>Apiaceae</taxon>
        <taxon>Apioideae</taxon>
        <taxon>Scandiceae</taxon>
        <taxon>Daucinae</taxon>
        <taxon>Daucus</taxon>
        <taxon>Daucus sect. Daucus</taxon>
    </lineage>
</organism>
<reference evidence="3" key="1">
    <citation type="journal article" date="2016" name="Nat. Genet.">
        <title>A high-quality carrot genome assembly provides new insights into carotenoid accumulation and asterid genome evolution.</title>
        <authorList>
            <person name="Iorizzo M."/>
            <person name="Ellison S."/>
            <person name="Senalik D."/>
            <person name="Zeng P."/>
            <person name="Satapoomin P."/>
            <person name="Huang J."/>
            <person name="Bowman M."/>
            <person name="Iovene M."/>
            <person name="Sanseverino W."/>
            <person name="Cavagnaro P."/>
            <person name="Yildiz M."/>
            <person name="Macko-Podgorni A."/>
            <person name="Moranska E."/>
            <person name="Grzebelus E."/>
            <person name="Grzebelus D."/>
            <person name="Ashrafi H."/>
            <person name="Zheng Z."/>
            <person name="Cheng S."/>
            <person name="Spooner D."/>
            <person name="Van Deynze A."/>
            <person name="Simon P."/>
        </authorList>
    </citation>
    <scope>NUCLEOTIDE SEQUENCE</scope>
    <source>
        <tissue evidence="3">Leaf</tissue>
    </source>
</reference>
<keyword evidence="4" id="KW-1185">Reference proteome</keyword>
<evidence type="ECO:0000259" key="2">
    <source>
        <dbReference type="Pfam" id="PF04937"/>
    </source>
</evidence>
<name>A0AAF0W3X2_DAUCS</name>
<reference evidence="3" key="2">
    <citation type="submission" date="2022-03" db="EMBL/GenBank/DDBJ databases">
        <title>Draft title - Genomic analysis of global carrot germplasm unveils the trajectory of domestication and the origin of high carotenoid orange carrot.</title>
        <authorList>
            <person name="Iorizzo M."/>
            <person name="Ellison S."/>
            <person name="Senalik D."/>
            <person name="Macko-Podgorni A."/>
            <person name="Grzebelus D."/>
            <person name="Bostan H."/>
            <person name="Rolling W."/>
            <person name="Curaba J."/>
            <person name="Simon P."/>
        </authorList>
    </citation>
    <scope>NUCLEOTIDE SEQUENCE</scope>
    <source>
        <tissue evidence="3">Leaf</tissue>
    </source>
</reference>
<gene>
    <name evidence="3" type="ORF">DCAR_0101915</name>
</gene>
<feature type="coiled-coil region" evidence="1">
    <location>
        <begin position="22"/>
        <end position="49"/>
    </location>
</feature>
<feature type="domain" description="DUF659" evidence="2">
    <location>
        <begin position="35"/>
        <end position="118"/>
    </location>
</feature>